<accession>B2A2S0</accession>
<keyword evidence="1" id="KW-0813">Transport</keyword>
<dbReference type="STRING" id="457570.Nther_2737"/>
<dbReference type="HOGENOM" id="CLU_000604_1_2_9"/>
<proteinExistence type="predicted"/>
<keyword evidence="3" id="KW-0067">ATP-binding</keyword>
<dbReference type="InterPro" id="IPR051120">
    <property type="entry name" value="ABC_AA/LPS_Transport"/>
</dbReference>
<protein>
    <submittedName>
        <fullName evidence="5">ABC transporter related</fullName>
    </submittedName>
</protein>
<dbReference type="CDD" id="cd03219">
    <property type="entry name" value="ABC_Mj1267_LivG_branched"/>
    <property type="match status" value="1"/>
</dbReference>
<dbReference type="PROSITE" id="PS50893">
    <property type="entry name" value="ABC_TRANSPORTER_2"/>
    <property type="match status" value="1"/>
</dbReference>
<evidence type="ECO:0000256" key="2">
    <source>
        <dbReference type="ARBA" id="ARBA00022741"/>
    </source>
</evidence>
<dbReference type="GO" id="GO:0042941">
    <property type="term" value="P:D-alanine transmembrane transport"/>
    <property type="evidence" value="ECO:0007669"/>
    <property type="project" value="TreeGrafter"/>
</dbReference>
<dbReference type="SUPFAM" id="SSF52540">
    <property type="entry name" value="P-loop containing nucleoside triphosphate hydrolases"/>
    <property type="match status" value="1"/>
</dbReference>
<sequence>MKDQGVDITMALLSIENLTKSFGGLVAVNELSMDVNQQEIHGLIGPNGAGKTTVFNCISKFYTPDKGKILLDNGQNVLNLSPHQVIRCGISRTFQNVELFDNLTVLENLMVGYHSNMRSGLLLEGLSLPGSLSDESKARERAESIAEFLNIKDTLKMPATSQPLGIQKKIEMGRALISQPKLLLLDEPAGGMNERETQNLAGLITQVQEEFGISVILVEHDMSLVMEICHKITVMNFGRKIACGNPADIQKNPKVQEAYLGKGEDASA</sequence>
<dbReference type="Gene3D" id="3.40.50.300">
    <property type="entry name" value="P-loop containing nucleotide triphosphate hydrolases"/>
    <property type="match status" value="1"/>
</dbReference>
<gene>
    <name evidence="5" type="ordered locus">Nther_2737</name>
</gene>
<keyword evidence="6" id="KW-1185">Reference proteome</keyword>
<name>B2A2S0_NATTJ</name>
<dbReference type="eggNOG" id="COG0411">
    <property type="taxonomic scope" value="Bacteria"/>
</dbReference>
<dbReference type="GO" id="GO:1903806">
    <property type="term" value="P:L-isoleucine import across plasma membrane"/>
    <property type="evidence" value="ECO:0007669"/>
    <property type="project" value="TreeGrafter"/>
</dbReference>
<dbReference type="AlphaFoldDB" id="B2A2S0"/>
<dbReference type="GO" id="GO:1903805">
    <property type="term" value="P:L-valine import across plasma membrane"/>
    <property type="evidence" value="ECO:0007669"/>
    <property type="project" value="TreeGrafter"/>
</dbReference>
<reference evidence="5 6" key="2">
    <citation type="journal article" date="2011" name="J. Bacteriol.">
        <title>Complete genome sequence of the anaerobic, halophilic alkalithermophile Natranaerobius thermophilus JW/NM-WN-LF.</title>
        <authorList>
            <person name="Zhao B."/>
            <person name="Mesbah N.M."/>
            <person name="Dalin E."/>
            <person name="Goodwin L."/>
            <person name="Nolan M."/>
            <person name="Pitluck S."/>
            <person name="Chertkov O."/>
            <person name="Brettin T.S."/>
            <person name="Han J."/>
            <person name="Larimer F.W."/>
            <person name="Land M.L."/>
            <person name="Hauser L."/>
            <person name="Kyrpides N."/>
            <person name="Wiegel J."/>
        </authorList>
    </citation>
    <scope>NUCLEOTIDE SEQUENCE [LARGE SCALE GENOMIC DNA]</scope>
    <source>
        <strain evidence="6">ATCC BAA-1301 / DSM 18059 / JW/NM-WN-LF</strain>
    </source>
</reference>
<dbReference type="InParanoid" id="B2A2S0"/>
<dbReference type="PANTHER" id="PTHR45772:SF7">
    <property type="entry name" value="AMINO ACID ABC TRANSPORTER ATP-BINDING PROTEIN"/>
    <property type="match status" value="1"/>
</dbReference>
<dbReference type="GO" id="GO:0005304">
    <property type="term" value="F:L-valine transmembrane transporter activity"/>
    <property type="evidence" value="ECO:0007669"/>
    <property type="project" value="TreeGrafter"/>
</dbReference>
<evidence type="ECO:0000256" key="1">
    <source>
        <dbReference type="ARBA" id="ARBA00022448"/>
    </source>
</evidence>
<dbReference type="GO" id="GO:0016887">
    <property type="term" value="F:ATP hydrolysis activity"/>
    <property type="evidence" value="ECO:0007669"/>
    <property type="project" value="InterPro"/>
</dbReference>
<evidence type="ECO:0000313" key="5">
    <source>
        <dbReference type="EMBL" id="ACB86288.1"/>
    </source>
</evidence>
<dbReference type="GO" id="GO:0015192">
    <property type="term" value="F:L-phenylalanine transmembrane transporter activity"/>
    <property type="evidence" value="ECO:0007669"/>
    <property type="project" value="TreeGrafter"/>
</dbReference>
<evidence type="ECO:0000313" key="6">
    <source>
        <dbReference type="Proteomes" id="UP000001683"/>
    </source>
</evidence>
<dbReference type="InterPro" id="IPR032823">
    <property type="entry name" value="BCA_ABC_TP_C"/>
</dbReference>
<dbReference type="Proteomes" id="UP000001683">
    <property type="component" value="Chromosome"/>
</dbReference>
<dbReference type="PANTHER" id="PTHR45772">
    <property type="entry name" value="CONSERVED COMPONENT OF ABC TRANSPORTER FOR NATURAL AMINO ACIDS-RELATED"/>
    <property type="match status" value="1"/>
</dbReference>
<dbReference type="GO" id="GO:0005524">
    <property type="term" value="F:ATP binding"/>
    <property type="evidence" value="ECO:0007669"/>
    <property type="project" value="UniProtKB-KW"/>
</dbReference>
<evidence type="ECO:0000256" key="3">
    <source>
        <dbReference type="ARBA" id="ARBA00022840"/>
    </source>
</evidence>
<dbReference type="Pfam" id="PF12399">
    <property type="entry name" value="BCA_ABC_TP_C"/>
    <property type="match status" value="1"/>
</dbReference>
<dbReference type="GO" id="GO:0015808">
    <property type="term" value="P:L-alanine transport"/>
    <property type="evidence" value="ECO:0007669"/>
    <property type="project" value="TreeGrafter"/>
</dbReference>
<dbReference type="InterPro" id="IPR027417">
    <property type="entry name" value="P-loop_NTPase"/>
</dbReference>
<dbReference type="GO" id="GO:0015188">
    <property type="term" value="F:L-isoleucine transmembrane transporter activity"/>
    <property type="evidence" value="ECO:0007669"/>
    <property type="project" value="TreeGrafter"/>
</dbReference>
<reference evidence="5 6" key="1">
    <citation type="submission" date="2008-04" db="EMBL/GenBank/DDBJ databases">
        <title>Complete sequence of chromosome of Natranaerobius thermophilus JW/NM-WN-LF.</title>
        <authorList>
            <consortium name="US DOE Joint Genome Institute"/>
            <person name="Copeland A."/>
            <person name="Lucas S."/>
            <person name="Lapidus A."/>
            <person name="Glavina del Rio T."/>
            <person name="Dalin E."/>
            <person name="Tice H."/>
            <person name="Bruce D."/>
            <person name="Goodwin L."/>
            <person name="Pitluck S."/>
            <person name="Chertkov O."/>
            <person name="Brettin T."/>
            <person name="Detter J.C."/>
            <person name="Han C."/>
            <person name="Kuske C.R."/>
            <person name="Schmutz J."/>
            <person name="Larimer F."/>
            <person name="Land M."/>
            <person name="Hauser L."/>
            <person name="Kyrpides N."/>
            <person name="Lykidis A."/>
            <person name="Mesbah N.M."/>
            <person name="Wiegel J."/>
        </authorList>
    </citation>
    <scope>NUCLEOTIDE SEQUENCE [LARGE SCALE GENOMIC DNA]</scope>
    <source>
        <strain evidence="6">ATCC BAA-1301 / DSM 18059 / JW/NM-WN-LF</strain>
    </source>
</reference>
<dbReference type="InterPro" id="IPR003593">
    <property type="entry name" value="AAA+_ATPase"/>
</dbReference>
<dbReference type="FunFam" id="3.40.50.300:FF:000421">
    <property type="entry name" value="Branched-chain amino acid ABC transporter ATP-binding protein"/>
    <property type="match status" value="1"/>
</dbReference>
<feature type="domain" description="ABC transporter" evidence="4">
    <location>
        <begin position="13"/>
        <end position="262"/>
    </location>
</feature>
<keyword evidence="2" id="KW-0547">Nucleotide-binding</keyword>
<dbReference type="EMBL" id="CP001034">
    <property type="protein sequence ID" value="ACB86288.1"/>
    <property type="molecule type" value="Genomic_DNA"/>
</dbReference>
<dbReference type="GO" id="GO:0005886">
    <property type="term" value="C:plasma membrane"/>
    <property type="evidence" value="ECO:0007669"/>
    <property type="project" value="TreeGrafter"/>
</dbReference>
<evidence type="ECO:0000259" key="4">
    <source>
        <dbReference type="PROSITE" id="PS50893"/>
    </source>
</evidence>
<dbReference type="InterPro" id="IPR003439">
    <property type="entry name" value="ABC_transporter-like_ATP-bd"/>
</dbReference>
<dbReference type="SMART" id="SM00382">
    <property type="entry name" value="AAA"/>
    <property type="match status" value="1"/>
</dbReference>
<dbReference type="KEGG" id="nth:Nther_2737"/>
<organism evidence="5 6">
    <name type="scientific">Natranaerobius thermophilus (strain ATCC BAA-1301 / DSM 18059 / JW/NM-WN-LF)</name>
    <dbReference type="NCBI Taxonomy" id="457570"/>
    <lineage>
        <taxon>Bacteria</taxon>
        <taxon>Bacillati</taxon>
        <taxon>Bacillota</taxon>
        <taxon>Clostridia</taxon>
        <taxon>Natranaerobiales</taxon>
        <taxon>Natranaerobiaceae</taxon>
        <taxon>Natranaerobius</taxon>
    </lineage>
</organism>
<dbReference type="Pfam" id="PF00005">
    <property type="entry name" value="ABC_tran"/>
    <property type="match status" value="1"/>
</dbReference>